<evidence type="ECO:0000256" key="1">
    <source>
        <dbReference type="SAM" id="Phobius"/>
    </source>
</evidence>
<feature type="transmembrane region" description="Helical" evidence="1">
    <location>
        <begin position="20"/>
        <end position="38"/>
    </location>
</feature>
<keyword evidence="1" id="KW-0812">Transmembrane</keyword>
<feature type="transmembrane region" description="Helical" evidence="1">
    <location>
        <begin position="85"/>
        <end position="106"/>
    </location>
</feature>
<organism evidence="3 4">
    <name type="scientific">Trametes coccinea (strain BRFM310)</name>
    <name type="common">Pycnoporus coccineus</name>
    <dbReference type="NCBI Taxonomy" id="1353009"/>
    <lineage>
        <taxon>Eukaryota</taxon>
        <taxon>Fungi</taxon>
        <taxon>Dikarya</taxon>
        <taxon>Basidiomycota</taxon>
        <taxon>Agaricomycotina</taxon>
        <taxon>Agaricomycetes</taxon>
        <taxon>Polyporales</taxon>
        <taxon>Polyporaceae</taxon>
        <taxon>Trametes</taxon>
    </lineage>
</organism>
<name>A0A1Y2IL50_TRAC3</name>
<dbReference type="Proteomes" id="UP000193067">
    <property type="component" value="Unassembled WGS sequence"/>
</dbReference>
<feature type="transmembrane region" description="Helical" evidence="1">
    <location>
        <begin position="166"/>
        <end position="187"/>
    </location>
</feature>
<gene>
    <name evidence="3" type="ORF">PYCCODRAFT_1445825</name>
</gene>
<accession>A0A1Y2IL50</accession>
<feature type="transmembrane region" description="Helical" evidence="1">
    <location>
        <begin position="234"/>
        <end position="254"/>
    </location>
</feature>
<reference evidence="3 4" key="1">
    <citation type="journal article" date="2015" name="Biotechnol. Biofuels">
        <title>Enhanced degradation of softwood versus hardwood by the white-rot fungus Pycnoporus coccineus.</title>
        <authorList>
            <person name="Couturier M."/>
            <person name="Navarro D."/>
            <person name="Chevret D."/>
            <person name="Henrissat B."/>
            <person name="Piumi F."/>
            <person name="Ruiz-Duenas F.J."/>
            <person name="Martinez A.T."/>
            <person name="Grigoriev I.V."/>
            <person name="Riley R."/>
            <person name="Lipzen A."/>
            <person name="Berrin J.G."/>
            <person name="Master E.R."/>
            <person name="Rosso M.N."/>
        </authorList>
    </citation>
    <scope>NUCLEOTIDE SEQUENCE [LARGE SCALE GENOMIC DNA]</scope>
    <source>
        <strain evidence="3 4">BRFM310</strain>
    </source>
</reference>
<feature type="domain" description="DUF6533" evidence="2">
    <location>
        <begin position="20"/>
        <end position="64"/>
    </location>
</feature>
<dbReference type="InterPro" id="IPR045340">
    <property type="entry name" value="DUF6533"/>
</dbReference>
<sequence length="354" mass="39369">MNALVGSPASVFHELAATRYMSAVGLMVLLYDHCLTFGDEVRYIWTAPATYAKYTFLLNRYTVLCTLVAVAYEMCGFVNTAFTDLFIFTCSMLAIVSVGIANMLILQRVVILWEHRPIILQIMTVGFLLSFSLQVGSMVLTLLHVLPSIQWSGPAGMCIATKSSHILIAVWASPLVFEVFVLASTGLNALDRPRTLELPIIKALHSDGLGFFLAITCFRVLNLILAALSRPSLTFLGVFFIWAMTTTILNRLLLHLRRAECRPDPASPDDDDADGDISDADTETELWDRRRSRAISPFGLIPLNGKRVSAASTLSGYSDQERGHARGLSEELAPLPYVYHYRKRVHDPNVKPWD</sequence>
<keyword evidence="1" id="KW-0472">Membrane</keyword>
<feature type="transmembrane region" description="Helical" evidence="1">
    <location>
        <begin position="208"/>
        <end position="228"/>
    </location>
</feature>
<dbReference type="AlphaFoldDB" id="A0A1Y2IL50"/>
<dbReference type="Pfam" id="PF20151">
    <property type="entry name" value="DUF6533"/>
    <property type="match status" value="1"/>
</dbReference>
<evidence type="ECO:0000259" key="2">
    <source>
        <dbReference type="Pfam" id="PF20151"/>
    </source>
</evidence>
<dbReference type="EMBL" id="KZ084112">
    <property type="protein sequence ID" value="OSD01353.1"/>
    <property type="molecule type" value="Genomic_DNA"/>
</dbReference>
<dbReference type="OrthoDB" id="3251775at2759"/>
<evidence type="ECO:0000313" key="3">
    <source>
        <dbReference type="EMBL" id="OSD01353.1"/>
    </source>
</evidence>
<keyword evidence="4" id="KW-1185">Reference proteome</keyword>
<feature type="transmembrane region" description="Helical" evidence="1">
    <location>
        <begin position="118"/>
        <end position="146"/>
    </location>
</feature>
<protein>
    <recommendedName>
        <fullName evidence="2">DUF6533 domain-containing protein</fullName>
    </recommendedName>
</protein>
<feature type="transmembrane region" description="Helical" evidence="1">
    <location>
        <begin position="58"/>
        <end position="79"/>
    </location>
</feature>
<proteinExistence type="predicted"/>
<evidence type="ECO:0000313" key="4">
    <source>
        <dbReference type="Proteomes" id="UP000193067"/>
    </source>
</evidence>
<keyword evidence="1" id="KW-1133">Transmembrane helix</keyword>